<keyword evidence="3" id="KW-0997">Cell inner membrane</keyword>
<dbReference type="RefSeq" id="WP_183365809.1">
    <property type="nucleotide sequence ID" value="NZ_JACIEZ010000003.1"/>
</dbReference>
<evidence type="ECO:0000256" key="7">
    <source>
        <dbReference type="ARBA" id="ARBA00023136"/>
    </source>
</evidence>
<evidence type="ECO:0000256" key="1">
    <source>
        <dbReference type="ARBA" id="ARBA00004429"/>
    </source>
</evidence>
<evidence type="ECO:0000256" key="8">
    <source>
        <dbReference type="SAM" id="Phobius"/>
    </source>
</evidence>
<evidence type="ECO:0000256" key="5">
    <source>
        <dbReference type="ARBA" id="ARBA00022692"/>
    </source>
</evidence>
<dbReference type="InterPro" id="IPR017850">
    <property type="entry name" value="Alkaline_phosphatase_core_sf"/>
</dbReference>
<evidence type="ECO:0000259" key="9">
    <source>
        <dbReference type="Pfam" id="PF00884"/>
    </source>
</evidence>
<organism evidence="11 12">
    <name type="scientific">Gellertiella hungarica</name>
    <dbReference type="NCBI Taxonomy" id="1572859"/>
    <lineage>
        <taxon>Bacteria</taxon>
        <taxon>Pseudomonadati</taxon>
        <taxon>Pseudomonadota</taxon>
        <taxon>Alphaproteobacteria</taxon>
        <taxon>Hyphomicrobiales</taxon>
        <taxon>Rhizobiaceae</taxon>
        <taxon>Gellertiella</taxon>
    </lineage>
</organism>
<gene>
    <name evidence="11" type="ORF">GGR23_001729</name>
</gene>
<dbReference type="Proteomes" id="UP000528286">
    <property type="component" value="Unassembled WGS sequence"/>
</dbReference>
<accession>A0A7W6J4D5</accession>
<evidence type="ECO:0000256" key="6">
    <source>
        <dbReference type="ARBA" id="ARBA00022989"/>
    </source>
</evidence>
<dbReference type="InterPro" id="IPR012549">
    <property type="entry name" value="EptA-like_N"/>
</dbReference>
<dbReference type="Gene3D" id="3.40.720.10">
    <property type="entry name" value="Alkaline Phosphatase, subunit A"/>
    <property type="match status" value="1"/>
</dbReference>
<evidence type="ECO:0000313" key="11">
    <source>
        <dbReference type="EMBL" id="MBB4064542.1"/>
    </source>
</evidence>
<feature type="transmembrane region" description="Helical" evidence="8">
    <location>
        <begin position="71"/>
        <end position="93"/>
    </location>
</feature>
<reference evidence="11 12" key="1">
    <citation type="submission" date="2020-08" db="EMBL/GenBank/DDBJ databases">
        <title>Genomic Encyclopedia of Type Strains, Phase IV (KMG-IV): sequencing the most valuable type-strain genomes for metagenomic binning, comparative biology and taxonomic classification.</title>
        <authorList>
            <person name="Goeker M."/>
        </authorList>
    </citation>
    <scope>NUCLEOTIDE SEQUENCE [LARGE SCALE GENOMIC DNA]</scope>
    <source>
        <strain evidence="11 12">DSM 29853</strain>
    </source>
</reference>
<feature type="domain" description="Phosphoethanolamine transferase N-terminal" evidence="10">
    <location>
        <begin position="53"/>
        <end position="201"/>
    </location>
</feature>
<dbReference type="CDD" id="cd16017">
    <property type="entry name" value="LptA"/>
    <property type="match status" value="1"/>
</dbReference>
<dbReference type="SUPFAM" id="SSF53649">
    <property type="entry name" value="Alkaline phosphatase-like"/>
    <property type="match status" value="1"/>
</dbReference>
<dbReference type="GO" id="GO:0005886">
    <property type="term" value="C:plasma membrane"/>
    <property type="evidence" value="ECO:0007669"/>
    <property type="project" value="UniProtKB-SubCell"/>
</dbReference>
<evidence type="ECO:0000256" key="3">
    <source>
        <dbReference type="ARBA" id="ARBA00022519"/>
    </source>
</evidence>
<dbReference type="GO" id="GO:0009244">
    <property type="term" value="P:lipopolysaccharide core region biosynthetic process"/>
    <property type="evidence" value="ECO:0007669"/>
    <property type="project" value="TreeGrafter"/>
</dbReference>
<sequence length="538" mass="59258">MRIWRPVIGSRTAALLVGIFILATCNRTFWPMLVESFGGFTPVAITFGLSVSLLLLTFFVAISAKYVFKPLAILCLLTAAGASYFTDTFGTIINEQMIDSAMTTNQREAGALISTRFLVHFFLHGILPVLLLLWARVRHETFGTKLRNNSKLIVPMLLATGAMVYLHIGSYIVTIRQNNLMMQTLNPVAPLAAAYNYANTQLTHANVEVQPLGTDAKRGPVATAAQKPLVTILVAGETARGMNFSLNGYDRETNPKLKQLDIVNFTDVTSCGTDTATSLPCMFSVYPRKDYSEGKAKSTQNLLDVFGHAGVATLWWDNNTGSKGIADRTSYVPFMDTKDPVLCPDDECRDTVFLKKLEETLAGVTKDTVIVLHQIGSHGPAYYRRYTETERLFQPDCRTPDLPKCSLEEVRNAYDNSIVATDAFLAAVIDLLKAHDDRISSAMLYASDHGESLGENGIFLHGAPYAFAPKEQTHVPMIAWFSPAYRQLTGLDASCLAKGTANPYSHDKWFHTALGMMNVVTSVYDRDLDIFAACRAKG</sequence>
<dbReference type="PANTHER" id="PTHR30443:SF0">
    <property type="entry name" value="PHOSPHOETHANOLAMINE TRANSFERASE EPTA"/>
    <property type="match status" value="1"/>
</dbReference>
<keyword evidence="6 8" id="KW-1133">Transmembrane helix</keyword>
<evidence type="ECO:0000313" key="12">
    <source>
        <dbReference type="Proteomes" id="UP000528286"/>
    </source>
</evidence>
<dbReference type="Pfam" id="PF00884">
    <property type="entry name" value="Sulfatase"/>
    <property type="match status" value="1"/>
</dbReference>
<proteinExistence type="predicted"/>
<dbReference type="AlphaFoldDB" id="A0A7W6J4D5"/>
<dbReference type="EMBL" id="JACIEZ010000003">
    <property type="protein sequence ID" value="MBB4064542.1"/>
    <property type="molecule type" value="Genomic_DNA"/>
</dbReference>
<dbReference type="PANTHER" id="PTHR30443">
    <property type="entry name" value="INNER MEMBRANE PROTEIN"/>
    <property type="match status" value="1"/>
</dbReference>
<keyword evidence="2" id="KW-1003">Cell membrane</keyword>
<keyword evidence="4 11" id="KW-0808">Transferase</keyword>
<evidence type="ECO:0000256" key="2">
    <source>
        <dbReference type="ARBA" id="ARBA00022475"/>
    </source>
</evidence>
<dbReference type="InterPro" id="IPR000917">
    <property type="entry name" value="Sulfatase_N"/>
</dbReference>
<feature type="transmembrane region" description="Helical" evidence="8">
    <location>
        <begin position="113"/>
        <end position="133"/>
    </location>
</feature>
<dbReference type="InterPro" id="IPR058130">
    <property type="entry name" value="PEA_transf_C"/>
</dbReference>
<keyword evidence="5 8" id="KW-0812">Transmembrane</keyword>
<feature type="domain" description="Sulfatase N-terminal" evidence="9">
    <location>
        <begin position="231"/>
        <end position="519"/>
    </location>
</feature>
<protein>
    <submittedName>
        <fullName evidence="11">Lipid A ethanolaminephosphotransferase</fullName>
        <ecNumber evidence="11">2.7.8.-</ecNumber>
    </submittedName>
</protein>
<evidence type="ECO:0000256" key="4">
    <source>
        <dbReference type="ARBA" id="ARBA00022679"/>
    </source>
</evidence>
<keyword evidence="12" id="KW-1185">Reference proteome</keyword>
<feature type="transmembrane region" description="Helical" evidence="8">
    <location>
        <begin position="153"/>
        <end position="173"/>
    </location>
</feature>
<keyword evidence="7 8" id="KW-0472">Membrane</keyword>
<dbReference type="Pfam" id="PF08019">
    <property type="entry name" value="EptA_B_N"/>
    <property type="match status" value="1"/>
</dbReference>
<dbReference type="InterPro" id="IPR040423">
    <property type="entry name" value="PEA_transferase"/>
</dbReference>
<dbReference type="EC" id="2.7.8.-" evidence="11"/>
<evidence type="ECO:0000259" key="10">
    <source>
        <dbReference type="Pfam" id="PF08019"/>
    </source>
</evidence>
<dbReference type="GO" id="GO:0016776">
    <property type="term" value="F:phosphotransferase activity, phosphate group as acceptor"/>
    <property type="evidence" value="ECO:0007669"/>
    <property type="project" value="TreeGrafter"/>
</dbReference>
<comment type="subcellular location">
    <subcellularLocation>
        <location evidence="1">Cell inner membrane</location>
        <topology evidence="1">Multi-pass membrane protein</topology>
    </subcellularLocation>
</comment>
<dbReference type="NCBIfam" id="NF028537">
    <property type="entry name" value="P_eth_NH2_trans"/>
    <property type="match status" value="1"/>
</dbReference>
<name>A0A7W6J4D5_9HYPH</name>
<feature type="transmembrane region" description="Helical" evidence="8">
    <location>
        <begin position="43"/>
        <end position="64"/>
    </location>
</feature>
<comment type="caution">
    <text evidence="11">The sequence shown here is derived from an EMBL/GenBank/DDBJ whole genome shotgun (WGS) entry which is preliminary data.</text>
</comment>